<feature type="domain" description="ThuA-like" evidence="1">
    <location>
        <begin position="6"/>
        <end position="210"/>
    </location>
</feature>
<dbReference type="InterPro" id="IPR029010">
    <property type="entry name" value="ThuA-like"/>
</dbReference>
<protein>
    <submittedName>
        <fullName evidence="2">ThuA domain-containing protein</fullName>
    </submittedName>
</protein>
<organism evidence="2">
    <name type="scientific">Streptomyces sp. R35</name>
    <dbReference type="NCBI Taxonomy" id="3238630"/>
    <lineage>
        <taxon>Bacteria</taxon>
        <taxon>Bacillati</taxon>
        <taxon>Actinomycetota</taxon>
        <taxon>Actinomycetes</taxon>
        <taxon>Kitasatosporales</taxon>
        <taxon>Streptomycetaceae</taxon>
        <taxon>Streptomyces</taxon>
    </lineage>
</organism>
<evidence type="ECO:0000259" key="1">
    <source>
        <dbReference type="Pfam" id="PF06283"/>
    </source>
</evidence>
<dbReference type="Pfam" id="PF06283">
    <property type="entry name" value="ThuA"/>
    <property type="match status" value="1"/>
</dbReference>
<name>A0AB39SJ19_9ACTN</name>
<dbReference type="RefSeq" id="WP_369263597.1">
    <property type="nucleotide sequence ID" value="NZ_CP163440.1"/>
</dbReference>
<dbReference type="PANTHER" id="PTHR40469">
    <property type="entry name" value="SECRETED GLYCOSYL HYDROLASE"/>
    <property type="match status" value="1"/>
</dbReference>
<gene>
    <name evidence="2" type="ORF">AB5J50_40305</name>
</gene>
<accession>A0AB39SJ19</accession>
<sequence length="225" mass="24297">MSASQILVYTATAAYRHASIPAGVAAFRELGAAHGFDVHATEEPLRSLDAYDAVVFLSTSGEVLDAPGRSALLDHVAGGGGFLGVHSAACTEYEWPAYGDLLGARFAGHPPVQPAVLTVDGSHPATAHLPRRWHWTDEWYDFRTPPRDVTVLATVDETTYKGGGMGAHHPLVWYRHHGRGRVFYTALGHAPETYADPDFRAHLLGALRWAAARPEGDASVPDERP</sequence>
<dbReference type="SUPFAM" id="SSF52317">
    <property type="entry name" value="Class I glutamine amidotransferase-like"/>
    <property type="match status" value="1"/>
</dbReference>
<dbReference type="AlphaFoldDB" id="A0AB39SJ19"/>
<proteinExistence type="predicted"/>
<dbReference type="PANTHER" id="PTHR40469:SF2">
    <property type="entry name" value="GALACTOSE-BINDING DOMAIN-LIKE SUPERFAMILY PROTEIN"/>
    <property type="match status" value="1"/>
</dbReference>
<reference evidence="2" key="1">
    <citation type="submission" date="2024-07" db="EMBL/GenBank/DDBJ databases">
        <authorList>
            <person name="Yu S.T."/>
        </authorList>
    </citation>
    <scope>NUCLEOTIDE SEQUENCE</scope>
    <source>
        <strain evidence="2">R35</strain>
    </source>
</reference>
<evidence type="ECO:0000313" key="2">
    <source>
        <dbReference type="EMBL" id="XDQ66607.1"/>
    </source>
</evidence>
<dbReference type="EMBL" id="CP163440">
    <property type="protein sequence ID" value="XDQ66607.1"/>
    <property type="molecule type" value="Genomic_DNA"/>
</dbReference>
<dbReference type="InterPro" id="IPR029062">
    <property type="entry name" value="Class_I_gatase-like"/>
</dbReference>
<dbReference type="Gene3D" id="3.40.50.880">
    <property type="match status" value="1"/>
</dbReference>